<evidence type="ECO:0000256" key="5">
    <source>
        <dbReference type="ARBA" id="ARBA00023136"/>
    </source>
</evidence>
<feature type="transmembrane region" description="Helical" evidence="7">
    <location>
        <begin position="14"/>
        <end position="34"/>
    </location>
</feature>
<dbReference type="Pfam" id="PF12734">
    <property type="entry name" value="CYSTM"/>
    <property type="match status" value="1"/>
</dbReference>
<dbReference type="InterPro" id="IPR028144">
    <property type="entry name" value="CYSTM_dom"/>
</dbReference>
<evidence type="ECO:0000256" key="4">
    <source>
        <dbReference type="ARBA" id="ARBA00022989"/>
    </source>
</evidence>
<evidence type="ECO:0000256" key="6">
    <source>
        <dbReference type="SAM" id="MobiDB-lite"/>
    </source>
</evidence>
<feature type="compositionally biased region" description="Pro residues" evidence="6">
    <location>
        <begin position="62"/>
        <end position="84"/>
    </location>
</feature>
<keyword evidence="4 7" id="KW-1133">Transmembrane helix</keyword>
<name>K3YK79_SETIT</name>
<feature type="region of interest" description="Disordered" evidence="6">
    <location>
        <begin position="62"/>
        <end position="104"/>
    </location>
</feature>
<dbReference type="PANTHER" id="PTHR31568:SF122">
    <property type="entry name" value="PROTEIN CYSTEINE-RICH TRANSMEMBRANE MODULE 9"/>
    <property type="match status" value="1"/>
</dbReference>
<reference evidence="9" key="2">
    <citation type="submission" date="2018-08" db="UniProtKB">
        <authorList>
            <consortium name="EnsemblPlants"/>
        </authorList>
    </citation>
    <scope>IDENTIFICATION</scope>
    <source>
        <strain evidence="9">Yugu1</strain>
    </source>
</reference>
<protein>
    <recommendedName>
        <fullName evidence="8">Cysteine-rich transmembrane domain-containing protein</fullName>
    </recommendedName>
</protein>
<evidence type="ECO:0000256" key="3">
    <source>
        <dbReference type="ARBA" id="ARBA00022692"/>
    </source>
</evidence>
<comment type="subcellular location">
    <subcellularLocation>
        <location evidence="1">Membrane</location>
        <topology evidence="1">Single-pass membrane protein</topology>
    </subcellularLocation>
</comment>
<dbReference type="Proteomes" id="UP000004995">
    <property type="component" value="Unassembled WGS sequence"/>
</dbReference>
<evidence type="ECO:0000256" key="2">
    <source>
        <dbReference type="ARBA" id="ARBA00009444"/>
    </source>
</evidence>
<keyword evidence="3 7" id="KW-0812">Transmembrane</keyword>
<evidence type="ECO:0000256" key="7">
    <source>
        <dbReference type="SAM" id="Phobius"/>
    </source>
</evidence>
<dbReference type="InParanoid" id="K3YK79"/>
<organism evidence="9 10">
    <name type="scientific">Setaria italica</name>
    <name type="common">Foxtail millet</name>
    <name type="synonym">Panicum italicum</name>
    <dbReference type="NCBI Taxonomy" id="4555"/>
    <lineage>
        <taxon>Eukaryota</taxon>
        <taxon>Viridiplantae</taxon>
        <taxon>Streptophyta</taxon>
        <taxon>Embryophyta</taxon>
        <taxon>Tracheophyta</taxon>
        <taxon>Spermatophyta</taxon>
        <taxon>Magnoliopsida</taxon>
        <taxon>Liliopsida</taxon>
        <taxon>Poales</taxon>
        <taxon>Poaceae</taxon>
        <taxon>PACMAD clade</taxon>
        <taxon>Panicoideae</taxon>
        <taxon>Panicodae</taxon>
        <taxon>Paniceae</taxon>
        <taxon>Cenchrinae</taxon>
        <taxon>Setaria</taxon>
    </lineage>
</organism>
<keyword evidence="5 7" id="KW-0472">Membrane</keyword>
<dbReference type="HOGENOM" id="CLU_1963415_0_0_1"/>
<evidence type="ECO:0000313" key="10">
    <source>
        <dbReference type="Proteomes" id="UP000004995"/>
    </source>
</evidence>
<dbReference type="PANTHER" id="PTHR31568">
    <property type="entry name" value="RCG49325, ISOFORM CRA_A"/>
    <property type="match status" value="1"/>
</dbReference>
<accession>K3YK79</accession>
<dbReference type="Gramene" id="KQL00431">
    <property type="protein sequence ID" value="KQL00431"/>
    <property type="gene ID" value="SETIT_014648mg"/>
</dbReference>
<reference evidence="10" key="1">
    <citation type="journal article" date="2012" name="Nat. Biotechnol.">
        <title>Reference genome sequence of the model plant Setaria.</title>
        <authorList>
            <person name="Bennetzen J.L."/>
            <person name="Schmutz J."/>
            <person name="Wang H."/>
            <person name="Percifield R."/>
            <person name="Hawkins J."/>
            <person name="Pontaroli A.C."/>
            <person name="Estep M."/>
            <person name="Feng L."/>
            <person name="Vaughn J.N."/>
            <person name="Grimwood J."/>
            <person name="Jenkins J."/>
            <person name="Barry K."/>
            <person name="Lindquist E."/>
            <person name="Hellsten U."/>
            <person name="Deshpande S."/>
            <person name="Wang X."/>
            <person name="Wu X."/>
            <person name="Mitros T."/>
            <person name="Triplett J."/>
            <person name="Yang X."/>
            <person name="Ye C.Y."/>
            <person name="Mauro-Herrera M."/>
            <person name="Wang L."/>
            <person name="Li P."/>
            <person name="Sharma M."/>
            <person name="Sharma R."/>
            <person name="Ronald P.C."/>
            <person name="Panaud O."/>
            <person name="Kellogg E.A."/>
            <person name="Brutnell T.P."/>
            <person name="Doust A.N."/>
            <person name="Tuskan G.A."/>
            <person name="Rokhsar D."/>
            <person name="Devos K.M."/>
        </authorList>
    </citation>
    <scope>NUCLEOTIDE SEQUENCE [LARGE SCALE GENOMIC DNA]</scope>
    <source>
        <strain evidence="10">cv. Yugu1</strain>
    </source>
</reference>
<evidence type="ECO:0000313" key="9">
    <source>
        <dbReference type="EnsemblPlants" id="KQL00431"/>
    </source>
</evidence>
<dbReference type="AlphaFoldDB" id="K3YK79"/>
<feature type="domain" description="Cysteine-rich transmembrane" evidence="8">
    <location>
        <begin position="93"/>
        <end position="128"/>
    </location>
</feature>
<proteinExistence type="inferred from homology"/>
<sequence length="128" mass="13938">MTTFRLQLLLKTKLFWFLLPSGSTIIFVPLIHAVPSNQRDDEHSASSLQLIMSYQAEAGYPPPGQQAYGAPPPPAYVAPPPAYPPTQDAGAYGQQQQQQHETTSRGGDGFWKGCCAAICCCCVLDMCF</sequence>
<dbReference type="EnsemblPlants" id="KQL00431">
    <property type="protein sequence ID" value="KQL00431"/>
    <property type="gene ID" value="SETIT_014648mg"/>
</dbReference>
<comment type="similarity">
    <text evidence="2">Belongs to the CYSTM1 family.</text>
</comment>
<keyword evidence="10" id="KW-1185">Reference proteome</keyword>
<dbReference type="eggNOG" id="ENOG502S924">
    <property type="taxonomic scope" value="Eukaryota"/>
</dbReference>
<evidence type="ECO:0000259" key="8">
    <source>
        <dbReference type="Pfam" id="PF12734"/>
    </source>
</evidence>
<dbReference type="GO" id="GO:0005886">
    <property type="term" value="C:plasma membrane"/>
    <property type="evidence" value="ECO:0000318"/>
    <property type="project" value="GO_Central"/>
</dbReference>
<evidence type="ECO:0000256" key="1">
    <source>
        <dbReference type="ARBA" id="ARBA00004167"/>
    </source>
</evidence>
<dbReference type="InterPro" id="IPR044850">
    <property type="entry name" value="WIH1-like"/>
</dbReference>
<dbReference type="EMBL" id="AGNK02003504">
    <property type="status" value="NOT_ANNOTATED_CDS"/>
    <property type="molecule type" value="Genomic_DNA"/>
</dbReference>